<dbReference type="Proteomes" id="UP000308600">
    <property type="component" value="Unassembled WGS sequence"/>
</dbReference>
<name>A0ACD3AHV8_9AGAR</name>
<proteinExistence type="predicted"/>
<sequence length="288" mass="33164">MAQLTSRRGHKSFNAARPDREPEDEVWRDNYEWLEKSGYQLRSCWHPDWTPSWEASPETISRLCCEDSHVPIGPLADGLRLSDGKLVMIKHLVLPEDANELDLLMHLSSEPYSTIYENYSIPIYAILRAPQSTDSVFVVMPLLRNWAGLPFRTLGEVIGFCQQAFTGLLFMHRLGIAHCDCKWNNILVDGSPLFDEEPHPIVMRRSRDFSRYIWPYTRTQRPVRYYWIDFGLSYRHLPTTGTPLISTLACGDRSIPEQFTDPPWNPFALDVYCAGNIMKAHSPPCQCS</sequence>
<evidence type="ECO:0000313" key="2">
    <source>
        <dbReference type="Proteomes" id="UP000308600"/>
    </source>
</evidence>
<evidence type="ECO:0000313" key="1">
    <source>
        <dbReference type="EMBL" id="TFK65335.1"/>
    </source>
</evidence>
<dbReference type="EMBL" id="ML208440">
    <property type="protein sequence ID" value="TFK65335.1"/>
    <property type="molecule type" value="Genomic_DNA"/>
</dbReference>
<reference evidence="1 2" key="1">
    <citation type="journal article" date="2019" name="Nat. Ecol. Evol.">
        <title>Megaphylogeny resolves global patterns of mushroom evolution.</title>
        <authorList>
            <person name="Varga T."/>
            <person name="Krizsan K."/>
            <person name="Foldi C."/>
            <person name="Dima B."/>
            <person name="Sanchez-Garcia M."/>
            <person name="Sanchez-Ramirez S."/>
            <person name="Szollosi G.J."/>
            <person name="Szarkandi J.G."/>
            <person name="Papp V."/>
            <person name="Albert L."/>
            <person name="Andreopoulos W."/>
            <person name="Angelini C."/>
            <person name="Antonin V."/>
            <person name="Barry K.W."/>
            <person name="Bougher N.L."/>
            <person name="Buchanan P."/>
            <person name="Buyck B."/>
            <person name="Bense V."/>
            <person name="Catcheside P."/>
            <person name="Chovatia M."/>
            <person name="Cooper J."/>
            <person name="Damon W."/>
            <person name="Desjardin D."/>
            <person name="Finy P."/>
            <person name="Geml J."/>
            <person name="Haridas S."/>
            <person name="Hughes K."/>
            <person name="Justo A."/>
            <person name="Karasinski D."/>
            <person name="Kautmanova I."/>
            <person name="Kiss B."/>
            <person name="Kocsube S."/>
            <person name="Kotiranta H."/>
            <person name="LaButti K.M."/>
            <person name="Lechner B.E."/>
            <person name="Liimatainen K."/>
            <person name="Lipzen A."/>
            <person name="Lukacs Z."/>
            <person name="Mihaltcheva S."/>
            <person name="Morgado L.N."/>
            <person name="Niskanen T."/>
            <person name="Noordeloos M.E."/>
            <person name="Ohm R.A."/>
            <person name="Ortiz-Santana B."/>
            <person name="Ovrebo C."/>
            <person name="Racz N."/>
            <person name="Riley R."/>
            <person name="Savchenko A."/>
            <person name="Shiryaev A."/>
            <person name="Soop K."/>
            <person name="Spirin V."/>
            <person name="Szebenyi C."/>
            <person name="Tomsovsky M."/>
            <person name="Tulloss R.E."/>
            <person name="Uehling J."/>
            <person name="Grigoriev I.V."/>
            <person name="Vagvolgyi C."/>
            <person name="Papp T."/>
            <person name="Martin F.M."/>
            <person name="Miettinen O."/>
            <person name="Hibbett D.S."/>
            <person name="Nagy L.G."/>
        </authorList>
    </citation>
    <scope>NUCLEOTIDE SEQUENCE [LARGE SCALE GENOMIC DNA]</scope>
    <source>
        <strain evidence="1 2">NL-1719</strain>
    </source>
</reference>
<organism evidence="1 2">
    <name type="scientific">Pluteus cervinus</name>
    <dbReference type="NCBI Taxonomy" id="181527"/>
    <lineage>
        <taxon>Eukaryota</taxon>
        <taxon>Fungi</taxon>
        <taxon>Dikarya</taxon>
        <taxon>Basidiomycota</taxon>
        <taxon>Agaricomycotina</taxon>
        <taxon>Agaricomycetes</taxon>
        <taxon>Agaricomycetidae</taxon>
        <taxon>Agaricales</taxon>
        <taxon>Pluteineae</taxon>
        <taxon>Pluteaceae</taxon>
        <taxon>Pluteus</taxon>
    </lineage>
</organism>
<accession>A0ACD3AHV8</accession>
<keyword evidence="2" id="KW-1185">Reference proteome</keyword>
<protein>
    <submittedName>
        <fullName evidence="1">Uncharacterized protein</fullName>
    </submittedName>
</protein>
<gene>
    <name evidence="1" type="ORF">BDN72DRAFT_204073</name>
</gene>